<keyword evidence="11" id="KW-1185">Reference proteome</keyword>
<organism evidence="10 11">
    <name type="scientific">Staphylococcus saccharolyticus</name>
    <dbReference type="NCBI Taxonomy" id="33028"/>
    <lineage>
        <taxon>Bacteria</taxon>
        <taxon>Bacillati</taxon>
        <taxon>Bacillota</taxon>
        <taxon>Bacilli</taxon>
        <taxon>Bacillales</taxon>
        <taxon>Staphylococcaceae</taxon>
        <taxon>Staphylococcus</taxon>
    </lineage>
</organism>
<evidence type="ECO:0000256" key="9">
    <source>
        <dbReference type="RuleBase" id="RU004175"/>
    </source>
</evidence>
<dbReference type="InterPro" id="IPR001692">
    <property type="entry name" value="Histidinol_DH_CS"/>
</dbReference>
<dbReference type="AlphaFoldDB" id="A0A380GX15"/>
<keyword evidence="6" id="KW-0862">Zinc</keyword>
<accession>A0A380GX15</accession>
<dbReference type="GO" id="GO:0005829">
    <property type="term" value="C:cytosol"/>
    <property type="evidence" value="ECO:0007669"/>
    <property type="project" value="TreeGrafter"/>
</dbReference>
<keyword evidence="7 10" id="KW-0560">Oxidoreductase</keyword>
<evidence type="ECO:0000256" key="6">
    <source>
        <dbReference type="ARBA" id="ARBA00022833"/>
    </source>
</evidence>
<dbReference type="PANTHER" id="PTHR21256:SF2">
    <property type="entry name" value="HISTIDINE BIOSYNTHESIS TRIFUNCTIONAL PROTEIN"/>
    <property type="match status" value="1"/>
</dbReference>
<dbReference type="Gene3D" id="3.40.50.1980">
    <property type="entry name" value="Nitrogenase molybdenum iron protein domain"/>
    <property type="match status" value="2"/>
</dbReference>
<dbReference type="Proteomes" id="UP000255425">
    <property type="component" value="Unassembled WGS sequence"/>
</dbReference>
<evidence type="ECO:0000256" key="7">
    <source>
        <dbReference type="ARBA" id="ARBA00023002"/>
    </source>
</evidence>
<evidence type="ECO:0000313" key="11">
    <source>
        <dbReference type="Proteomes" id="UP000255425"/>
    </source>
</evidence>
<keyword evidence="5" id="KW-0479">Metal-binding</keyword>
<comment type="cofactor">
    <cofactor evidence="1">
        <name>Zn(2+)</name>
        <dbReference type="ChEBI" id="CHEBI:29105"/>
    </cofactor>
</comment>
<dbReference type="Pfam" id="PF00815">
    <property type="entry name" value="Histidinol_dh"/>
    <property type="match status" value="1"/>
</dbReference>
<dbReference type="PRINTS" id="PR00083">
    <property type="entry name" value="HOLDHDRGNASE"/>
</dbReference>
<dbReference type="CDD" id="cd06572">
    <property type="entry name" value="Histidinol_dh"/>
    <property type="match status" value="1"/>
</dbReference>
<gene>
    <name evidence="10" type="primary">hisD</name>
    <name evidence="10" type="ORF">NCTC11807_00258</name>
</gene>
<evidence type="ECO:0000313" key="10">
    <source>
        <dbReference type="EMBL" id="SUM67658.1"/>
    </source>
</evidence>
<dbReference type="Gene3D" id="1.20.5.1300">
    <property type="match status" value="1"/>
</dbReference>
<evidence type="ECO:0000256" key="2">
    <source>
        <dbReference type="ARBA" id="ARBA00003850"/>
    </source>
</evidence>
<dbReference type="FunFam" id="3.40.50.1980:FF:000001">
    <property type="entry name" value="Histidinol dehydrogenase"/>
    <property type="match status" value="1"/>
</dbReference>
<dbReference type="EMBL" id="UHDZ01000001">
    <property type="protein sequence ID" value="SUM67658.1"/>
    <property type="molecule type" value="Genomic_DNA"/>
</dbReference>
<dbReference type="GO" id="GO:0046872">
    <property type="term" value="F:metal ion binding"/>
    <property type="evidence" value="ECO:0007669"/>
    <property type="project" value="UniProtKB-KW"/>
</dbReference>
<sequence>MKTEQLEIDQNKIKQAYDNLDDKTRSALEHSYNRIRAYQEQIKIQYVSNHQGECYEIHHPIERVGIYVPGGKASYSSTVLMIATLAQVAGVKEITVVTPPQTNGICQEVLAACHITGVNHVYQMGGAQSIAALAYGTESISKVDKIVGPRNQFVYGQVCIDQIAGPTEIALIIDETADLEAITYDVFAQAEHDEMACTYVISEHEQILKRLEIMIQDQLQYVERQDIVSTSIAKHHYLILVEDIEEACLVMNTIAPEHASIQTKLPEVYVDKVKYVGALFLRYYSPEVIGGYVAGPSHVLPTNQTARFTNGLSVNDFMTRHSVIHLSQQTFNEVAQSAEHIAHIELYIIMKSRSIYVDKEGIG</sequence>
<dbReference type="EC" id="1.1.1.23" evidence="4"/>
<proteinExistence type="inferred from homology"/>
<name>A0A380GX15_9STAP</name>
<dbReference type="GO" id="GO:0051287">
    <property type="term" value="F:NAD binding"/>
    <property type="evidence" value="ECO:0007669"/>
    <property type="project" value="InterPro"/>
</dbReference>
<dbReference type="PANTHER" id="PTHR21256">
    <property type="entry name" value="HISTIDINOL DEHYDROGENASE HDH"/>
    <property type="match status" value="1"/>
</dbReference>
<dbReference type="SUPFAM" id="SSF53720">
    <property type="entry name" value="ALDH-like"/>
    <property type="match status" value="1"/>
</dbReference>
<comment type="function">
    <text evidence="2">Catalyzes the sequential NAD-dependent oxidations of L-histidinol to L-histidinaldehyde and then to L-histidine.</text>
</comment>
<dbReference type="GO" id="GO:0004399">
    <property type="term" value="F:histidinol dehydrogenase activity"/>
    <property type="evidence" value="ECO:0007669"/>
    <property type="project" value="UniProtKB-EC"/>
</dbReference>
<dbReference type="InterPro" id="IPR016161">
    <property type="entry name" value="Ald_DH/histidinol_DH"/>
</dbReference>
<comment type="similarity">
    <text evidence="3 9">Belongs to the histidinol dehydrogenase family.</text>
</comment>
<dbReference type="NCBIfam" id="TIGR00069">
    <property type="entry name" value="hisD"/>
    <property type="match status" value="1"/>
</dbReference>
<reference evidence="10 11" key="1">
    <citation type="submission" date="2018-06" db="EMBL/GenBank/DDBJ databases">
        <authorList>
            <consortium name="Pathogen Informatics"/>
            <person name="Doyle S."/>
        </authorList>
    </citation>
    <scope>NUCLEOTIDE SEQUENCE [LARGE SCALE GENOMIC DNA]</scope>
    <source>
        <strain evidence="10 11">NCTC11807</strain>
    </source>
</reference>
<evidence type="ECO:0000256" key="5">
    <source>
        <dbReference type="ARBA" id="ARBA00022723"/>
    </source>
</evidence>
<evidence type="ECO:0000256" key="1">
    <source>
        <dbReference type="ARBA" id="ARBA00001947"/>
    </source>
</evidence>
<dbReference type="InterPro" id="IPR012131">
    <property type="entry name" value="Hstdl_DH"/>
</dbReference>
<evidence type="ECO:0000256" key="8">
    <source>
        <dbReference type="ARBA" id="ARBA00049489"/>
    </source>
</evidence>
<dbReference type="GO" id="GO:0000105">
    <property type="term" value="P:L-histidine biosynthetic process"/>
    <property type="evidence" value="ECO:0007669"/>
    <property type="project" value="UniProtKB-ARBA"/>
</dbReference>
<evidence type="ECO:0000256" key="3">
    <source>
        <dbReference type="ARBA" id="ARBA00010178"/>
    </source>
</evidence>
<dbReference type="PROSITE" id="PS00611">
    <property type="entry name" value="HISOL_DEHYDROGENASE"/>
    <property type="match status" value="1"/>
</dbReference>
<comment type="catalytic activity">
    <reaction evidence="8">
        <text>L-histidinol + 2 NAD(+) + H2O = L-histidine + 2 NADH + 3 H(+)</text>
        <dbReference type="Rhea" id="RHEA:20641"/>
        <dbReference type="ChEBI" id="CHEBI:15377"/>
        <dbReference type="ChEBI" id="CHEBI:15378"/>
        <dbReference type="ChEBI" id="CHEBI:57540"/>
        <dbReference type="ChEBI" id="CHEBI:57595"/>
        <dbReference type="ChEBI" id="CHEBI:57699"/>
        <dbReference type="ChEBI" id="CHEBI:57945"/>
        <dbReference type="EC" id="1.1.1.23"/>
    </reaction>
</comment>
<evidence type="ECO:0000256" key="4">
    <source>
        <dbReference type="ARBA" id="ARBA00012965"/>
    </source>
</evidence>
<protein>
    <recommendedName>
        <fullName evidence="4">histidinol dehydrogenase</fullName>
        <ecNumber evidence="4">1.1.1.23</ecNumber>
    </recommendedName>
</protein>